<dbReference type="AlphaFoldDB" id="A0A1H7YT50"/>
<organism evidence="2 3">
    <name type="scientific">Stigmatella aurantiaca</name>
    <dbReference type="NCBI Taxonomy" id="41"/>
    <lineage>
        <taxon>Bacteria</taxon>
        <taxon>Pseudomonadati</taxon>
        <taxon>Myxococcota</taxon>
        <taxon>Myxococcia</taxon>
        <taxon>Myxococcales</taxon>
        <taxon>Cystobacterineae</taxon>
        <taxon>Archangiaceae</taxon>
        <taxon>Stigmatella</taxon>
    </lineage>
</organism>
<dbReference type="EMBL" id="FOAP01000017">
    <property type="protein sequence ID" value="SEM48339.1"/>
    <property type="molecule type" value="Genomic_DNA"/>
</dbReference>
<feature type="transmembrane region" description="Helical" evidence="1">
    <location>
        <begin position="6"/>
        <end position="26"/>
    </location>
</feature>
<dbReference type="PROSITE" id="PS51257">
    <property type="entry name" value="PROKAR_LIPOPROTEIN"/>
    <property type="match status" value="1"/>
</dbReference>
<dbReference type="OrthoDB" id="9806559at2"/>
<dbReference type="Pfam" id="PF19447">
    <property type="entry name" value="DUF5985"/>
    <property type="match status" value="1"/>
</dbReference>
<dbReference type="Proteomes" id="UP000182719">
    <property type="component" value="Unassembled WGS sequence"/>
</dbReference>
<accession>A0A1H7YT50</accession>
<feature type="transmembrane region" description="Helical" evidence="1">
    <location>
        <begin position="33"/>
        <end position="51"/>
    </location>
</feature>
<evidence type="ECO:0008006" key="4">
    <source>
        <dbReference type="Google" id="ProtNLM"/>
    </source>
</evidence>
<dbReference type="InterPro" id="IPR046027">
    <property type="entry name" value="DUF5985"/>
</dbReference>
<keyword evidence="3" id="KW-1185">Reference proteome</keyword>
<evidence type="ECO:0000256" key="1">
    <source>
        <dbReference type="SAM" id="Phobius"/>
    </source>
</evidence>
<reference evidence="3" key="1">
    <citation type="submission" date="2016-10" db="EMBL/GenBank/DDBJ databases">
        <authorList>
            <person name="Varghese N."/>
            <person name="Submissions S."/>
        </authorList>
    </citation>
    <scope>NUCLEOTIDE SEQUENCE [LARGE SCALE GENOMIC DNA]</scope>
    <source>
        <strain evidence="3">DSM 17044</strain>
    </source>
</reference>
<proteinExistence type="predicted"/>
<sequence>MVLKTLLNGALVMACLACALFFVRFWRESRDRLFALFALSFTVMSLNWFALSLLPVDDERRSYVYVIRLVSFLLILFAIWDKNRASRQKPS</sequence>
<keyword evidence="1" id="KW-0812">Transmembrane</keyword>
<gene>
    <name evidence="2" type="ORF">SAMN05444354_117115</name>
</gene>
<evidence type="ECO:0000313" key="3">
    <source>
        <dbReference type="Proteomes" id="UP000182719"/>
    </source>
</evidence>
<keyword evidence="1" id="KW-1133">Transmembrane helix</keyword>
<protein>
    <recommendedName>
        <fullName evidence="4">Lipoprotein</fullName>
    </recommendedName>
</protein>
<name>A0A1H7YT50_STIAU</name>
<dbReference type="RefSeq" id="WP_075009450.1">
    <property type="nucleotide sequence ID" value="NZ_FOAP01000017.1"/>
</dbReference>
<evidence type="ECO:0000313" key="2">
    <source>
        <dbReference type="EMBL" id="SEM48339.1"/>
    </source>
</evidence>
<keyword evidence="1" id="KW-0472">Membrane</keyword>
<feature type="transmembrane region" description="Helical" evidence="1">
    <location>
        <begin position="63"/>
        <end position="80"/>
    </location>
</feature>